<comment type="pathway">
    <text evidence="1">Cofactor biosynthesis; ubiquinone biosynthesis.</text>
</comment>
<keyword evidence="1" id="KW-0963">Cytoplasm</keyword>
<comment type="caution">
    <text evidence="3">The sequence shown here is derived from an EMBL/GenBank/DDBJ whole genome shotgun (WGS) entry which is preliminary data.</text>
</comment>
<organism evidence="3 4">
    <name type="scientific">Pseudomarimonas salicorniae</name>
    <dbReference type="NCBI Taxonomy" id="2933270"/>
    <lineage>
        <taxon>Bacteria</taxon>
        <taxon>Pseudomonadati</taxon>
        <taxon>Pseudomonadota</taxon>
        <taxon>Gammaproteobacteria</taxon>
        <taxon>Lysobacterales</taxon>
        <taxon>Lysobacteraceae</taxon>
        <taxon>Pseudomarimonas</taxon>
    </lineage>
</organism>
<dbReference type="HAMAP" id="MF_02215">
    <property type="entry name" value="UbiJ"/>
    <property type="match status" value="1"/>
</dbReference>
<name>A0ABT0GD90_9GAMM</name>
<dbReference type="InterPro" id="IPR038989">
    <property type="entry name" value="UbiJ"/>
</dbReference>
<evidence type="ECO:0000256" key="1">
    <source>
        <dbReference type="HAMAP-Rule" id="MF_02215"/>
    </source>
</evidence>
<dbReference type="PANTHER" id="PTHR38693">
    <property type="entry name" value="UBIQUINONE BIOSYNTHESIS PROTEIN UBIJ"/>
    <property type="match status" value="1"/>
</dbReference>
<evidence type="ECO:0000259" key="2">
    <source>
        <dbReference type="Pfam" id="PF02036"/>
    </source>
</evidence>
<keyword evidence="1" id="KW-0831">Ubiquinone biosynthesis</keyword>
<comment type="function">
    <text evidence="1">Required for ubiquinone (coenzyme Q) biosynthesis. Binds hydrophobic ubiquinone biosynthetic intermediates via its SCP2 domain and is essential for the stability of the Ubi complex. May constitute a docking platform where Ubi enzymes assemble and access their SCP2-bound polyprenyl substrates.</text>
</comment>
<comment type="similarity">
    <text evidence="1">Belongs to the UbiJ family.</text>
</comment>
<sequence>MNELPAPLRAALPMAGRALEAALDRVLALDPETRAALPTLDGRRIQLHLAAPPLSMELRVEGDRLRVGPATTTGEPDLSLKTTLGAMIGQLLPQAGSAPGAGRMRISGDAELAQRLQKLARGFDPDFDAAFSRVFGEVLGVQIARALREGLRQGRELGGQAARGAVDYLVEERRDLVSRAEQEAFFDDVDELRDAVERLEVRIGRLPERGEPR</sequence>
<dbReference type="InterPro" id="IPR003033">
    <property type="entry name" value="SCP2_sterol-bd_dom"/>
</dbReference>
<dbReference type="EMBL" id="JALNMH010000001">
    <property type="protein sequence ID" value="MCK7592493.1"/>
    <property type="molecule type" value="Genomic_DNA"/>
</dbReference>
<dbReference type="Pfam" id="PF02036">
    <property type="entry name" value="SCP2"/>
    <property type="match status" value="1"/>
</dbReference>
<protein>
    <recommendedName>
        <fullName evidence="1">Ubiquinone biosynthesis accessory factor UbiJ</fullName>
    </recommendedName>
</protein>
<evidence type="ECO:0000313" key="4">
    <source>
        <dbReference type="Proteomes" id="UP001431449"/>
    </source>
</evidence>
<feature type="domain" description="SCP2" evidence="2">
    <location>
        <begin position="23"/>
        <end position="120"/>
    </location>
</feature>
<dbReference type="SUPFAM" id="SSF55718">
    <property type="entry name" value="SCP-like"/>
    <property type="match status" value="1"/>
</dbReference>
<accession>A0ABT0GD90</accession>
<proteinExistence type="inferred from homology"/>
<dbReference type="InterPro" id="IPR036527">
    <property type="entry name" value="SCP2_sterol-bd_dom_sf"/>
</dbReference>
<dbReference type="PANTHER" id="PTHR38693:SF1">
    <property type="entry name" value="UBIQUINONE BIOSYNTHESIS ACCESSORY FACTOR UBIJ"/>
    <property type="match status" value="1"/>
</dbReference>
<gene>
    <name evidence="1" type="primary">ubiJ</name>
    <name evidence="3" type="ORF">M0G41_02290</name>
</gene>
<evidence type="ECO:0000313" key="3">
    <source>
        <dbReference type="EMBL" id="MCK7592493.1"/>
    </source>
</evidence>
<comment type="subcellular location">
    <subcellularLocation>
        <location evidence="1">Cytoplasm</location>
    </subcellularLocation>
</comment>
<keyword evidence="4" id="KW-1185">Reference proteome</keyword>
<reference evidence="3" key="1">
    <citation type="submission" date="2022-04" db="EMBL/GenBank/DDBJ databases">
        <title>Lysobacter sp. CAU 1642 isolated from sea sand.</title>
        <authorList>
            <person name="Kim W."/>
        </authorList>
    </citation>
    <scope>NUCLEOTIDE SEQUENCE</scope>
    <source>
        <strain evidence="3">CAU 1642</strain>
    </source>
</reference>
<dbReference type="RefSeq" id="WP_248204686.1">
    <property type="nucleotide sequence ID" value="NZ_JALNMH010000001.1"/>
</dbReference>
<dbReference type="Proteomes" id="UP001431449">
    <property type="component" value="Unassembled WGS sequence"/>
</dbReference>